<dbReference type="AlphaFoldDB" id="A0A1U8PVF7"/>
<reference evidence="2" key="1">
    <citation type="journal article" date="2020" name="Nat. Genet.">
        <title>Genomic diversifications of five Gossypium allopolyploid species and their impact on cotton improvement.</title>
        <authorList>
            <person name="Chen Z.J."/>
            <person name="Sreedasyam A."/>
            <person name="Ando A."/>
            <person name="Song Q."/>
            <person name="De Santiago L.M."/>
            <person name="Hulse-Kemp A.M."/>
            <person name="Ding M."/>
            <person name="Ye W."/>
            <person name="Kirkbride R.C."/>
            <person name="Jenkins J."/>
            <person name="Plott C."/>
            <person name="Lovell J."/>
            <person name="Lin Y.M."/>
            <person name="Vaughn R."/>
            <person name="Liu B."/>
            <person name="Simpson S."/>
            <person name="Scheffler B.E."/>
            <person name="Wen L."/>
            <person name="Saski C.A."/>
            <person name="Grover C.E."/>
            <person name="Hu G."/>
            <person name="Conover J.L."/>
            <person name="Carlson J.W."/>
            <person name="Shu S."/>
            <person name="Boston L.B."/>
            <person name="Williams M."/>
            <person name="Peterson D.G."/>
            <person name="McGee K."/>
            <person name="Jones D.C."/>
            <person name="Wendel J.F."/>
            <person name="Stelly D.M."/>
            <person name="Grimwood J."/>
            <person name="Schmutz J."/>
        </authorList>
    </citation>
    <scope>NUCLEOTIDE SEQUENCE [LARGE SCALE GENOMIC DNA]</scope>
    <source>
        <strain evidence="2">cv. TM-1</strain>
    </source>
</reference>
<dbReference type="PaxDb" id="3635-A0A1U8PVF7"/>
<dbReference type="PANTHER" id="PTHR15503:SF45">
    <property type="entry name" value="RNA-DIRECTED DNA POLYMERASE HOMOLOG"/>
    <property type="match status" value="1"/>
</dbReference>
<dbReference type="SUPFAM" id="SSF50630">
    <property type="entry name" value="Acid proteases"/>
    <property type="match status" value="1"/>
</dbReference>
<dbReference type="Proteomes" id="UP000818029">
    <property type="component" value="Chromosome A06"/>
</dbReference>
<evidence type="ECO:0000313" key="3">
    <source>
        <dbReference type="RefSeq" id="XP_016755135.1"/>
    </source>
</evidence>
<evidence type="ECO:0000256" key="1">
    <source>
        <dbReference type="SAM" id="MobiDB-lite"/>
    </source>
</evidence>
<evidence type="ECO:0008006" key="4">
    <source>
        <dbReference type="Google" id="ProtNLM"/>
    </source>
</evidence>
<dbReference type="RefSeq" id="XP_016755135.1">
    <property type="nucleotide sequence ID" value="XM_016899646.1"/>
</dbReference>
<dbReference type="PANTHER" id="PTHR15503">
    <property type="entry name" value="LDOC1 RELATED"/>
    <property type="match status" value="1"/>
</dbReference>
<dbReference type="CDD" id="cd00303">
    <property type="entry name" value="retropepsin_like"/>
    <property type="match status" value="1"/>
</dbReference>
<dbReference type="GeneID" id="107963046"/>
<proteinExistence type="predicted"/>
<organism evidence="2 3">
    <name type="scientific">Gossypium hirsutum</name>
    <name type="common">Upland cotton</name>
    <name type="synonym">Gossypium mexicanum</name>
    <dbReference type="NCBI Taxonomy" id="3635"/>
    <lineage>
        <taxon>Eukaryota</taxon>
        <taxon>Viridiplantae</taxon>
        <taxon>Streptophyta</taxon>
        <taxon>Embryophyta</taxon>
        <taxon>Tracheophyta</taxon>
        <taxon>Spermatophyta</taxon>
        <taxon>Magnoliopsida</taxon>
        <taxon>eudicotyledons</taxon>
        <taxon>Gunneridae</taxon>
        <taxon>Pentapetalae</taxon>
        <taxon>rosids</taxon>
        <taxon>malvids</taxon>
        <taxon>Malvales</taxon>
        <taxon>Malvaceae</taxon>
        <taxon>Malvoideae</taxon>
        <taxon>Gossypium</taxon>
    </lineage>
</organism>
<protein>
    <recommendedName>
        <fullName evidence="4">Protein DDI1 homolog 2-like</fullName>
    </recommendedName>
</protein>
<reference evidence="3" key="2">
    <citation type="submission" date="2025-08" db="UniProtKB">
        <authorList>
            <consortium name="RefSeq"/>
        </authorList>
    </citation>
    <scope>IDENTIFICATION</scope>
</reference>
<dbReference type="InterPro" id="IPR021109">
    <property type="entry name" value="Peptidase_aspartic_dom_sf"/>
</dbReference>
<name>A0A1U8PVF7_GOSHI</name>
<accession>A0A1U8PVF7</accession>
<evidence type="ECO:0000313" key="2">
    <source>
        <dbReference type="Proteomes" id="UP000818029"/>
    </source>
</evidence>
<keyword evidence="2" id="KW-1185">Reference proteome</keyword>
<dbReference type="Gene3D" id="2.40.70.10">
    <property type="entry name" value="Acid Proteases"/>
    <property type="match status" value="1"/>
</dbReference>
<dbReference type="OrthoDB" id="1300414at2759"/>
<sequence>MVATEYEHYMHFEDDLRDDLQVLIAPQRKRDFAVLVEKPKIAEDVKRTSHQNREKDKGRNKRARQPALVYAARHREDGDAPDVIASMFFIHNVPYTLLIDVGSTHSYVACTVSKKLGVMCQNTTSEVTVLSPLGQSIRVNKLFKDVPLEVQGMIFLANLMELPFGEFDIILGMDWLVKH</sequence>
<dbReference type="InterPro" id="IPR032567">
    <property type="entry name" value="RTL1-rel"/>
</dbReference>
<dbReference type="Pfam" id="PF08284">
    <property type="entry name" value="RVP_2"/>
    <property type="match status" value="1"/>
</dbReference>
<gene>
    <name evidence="3" type="primary">LOC107963046</name>
</gene>
<feature type="region of interest" description="Disordered" evidence="1">
    <location>
        <begin position="43"/>
        <end position="65"/>
    </location>
</feature>
<dbReference type="KEGG" id="ghi:107963046"/>
<feature type="compositionally biased region" description="Basic and acidic residues" evidence="1">
    <location>
        <begin position="43"/>
        <end position="57"/>
    </location>
</feature>